<dbReference type="AlphaFoldDB" id="A0A0B6Y9Y6"/>
<sequence>MKTVNNKAVIFRHGWRGRTGLVTGIIQISDFEGYGEKEIRPIIYLENRNIGLGLLEEGGEGEKEDRLLKFLDEQTNKTYWTDEVKSR</sequence>
<protein>
    <submittedName>
        <fullName evidence="1">Uncharacterized protein</fullName>
    </submittedName>
</protein>
<reference evidence="1" key="1">
    <citation type="submission" date="2014-12" db="EMBL/GenBank/DDBJ databases">
        <title>Insight into the proteome of Arion vulgaris.</title>
        <authorList>
            <person name="Aradska J."/>
            <person name="Bulat T."/>
            <person name="Smidak R."/>
            <person name="Sarate P."/>
            <person name="Gangsoo J."/>
            <person name="Sialana F."/>
            <person name="Bilban M."/>
            <person name="Lubec G."/>
        </authorList>
    </citation>
    <scope>NUCLEOTIDE SEQUENCE</scope>
    <source>
        <tissue evidence="1">Skin</tissue>
    </source>
</reference>
<name>A0A0B6Y9Y6_9EUPU</name>
<evidence type="ECO:0000313" key="1">
    <source>
        <dbReference type="EMBL" id="CEK52636.1"/>
    </source>
</evidence>
<organism evidence="1">
    <name type="scientific">Arion vulgaris</name>
    <dbReference type="NCBI Taxonomy" id="1028688"/>
    <lineage>
        <taxon>Eukaryota</taxon>
        <taxon>Metazoa</taxon>
        <taxon>Spiralia</taxon>
        <taxon>Lophotrochozoa</taxon>
        <taxon>Mollusca</taxon>
        <taxon>Gastropoda</taxon>
        <taxon>Heterobranchia</taxon>
        <taxon>Euthyneura</taxon>
        <taxon>Panpulmonata</taxon>
        <taxon>Eupulmonata</taxon>
        <taxon>Stylommatophora</taxon>
        <taxon>Helicina</taxon>
        <taxon>Arionoidea</taxon>
        <taxon>Arionidae</taxon>
        <taxon>Arion</taxon>
    </lineage>
</organism>
<accession>A0A0B6Y9Y6</accession>
<gene>
    <name evidence="1" type="primary">ORF17501</name>
</gene>
<proteinExistence type="predicted"/>
<dbReference type="EMBL" id="HACG01005771">
    <property type="protein sequence ID" value="CEK52636.1"/>
    <property type="molecule type" value="Transcribed_RNA"/>
</dbReference>